<sequence>MGLRISFWCIKVIACLVKVEGEQQQVQGSGVPTRRELFSKWRGALVVTLSSEWCCIEPGDFFVRKWCRKDTGYFLDNLRDQKVDNGVFLCIS</sequence>
<accession>A0A8T0HXM9</accession>
<organism evidence="2 3">
    <name type="scientific">Ceratodon purpureus</name>
    <name type="common">Fire moss</name>
    <name type="synonym">Dicranum purpureum</name>
    <dbReference type="NCBI Taxonomy" id="3225"/>
    <lineage>
        <taxon>Eukaryota</taxon>
        <taxon>Viridiplantae</taxon>
        <taxon>Streptophyta</taxon>
        <taxon>Embryophyta</taxon>
        <taxon>Bryophyta</taxon>
        <taxon>Bryophytina</taxon>
        <taxon>Bryopsida</taxon>
        <taxon>Dicranidae</taxon>
        <taxon>Pseudoditrichales</taxon>
        <taxon>Ditrichaceae</taxon>
        <taxon>Ceratodon</taxon>
    </lineage>
</organism>
<name>A0A8T0HXM9_CERPU</name>
<evidence type="ECO:0000256" key="1">
    <source>
        <dbReference type="SAM" id="SignalP"/>
    </source>
</evidence>
<proteinExistence type="predicted"/>
<reference evidence="2" key="1">
    <citation type="submission" date="2020-06" db="EMBL/GenBank/DDBJ databases">
        <title>WGS assembly of Ceratodon purpureus strain R40.</title>
        <authorList>
            <person name="Carey S.B."/>
            <person name="Jenkins J."/>
            <person name="Shu S."/>
            <person name="Lovell J.T."/>
            <person name="Sreedasyam A."/>
            <person name="Maumus F."/>
            <person name="Tiley G.P."/>
            <person name="Fernandez-Pozo N."/>
            <person name="Barry K."/>
            <person name="Chen C."/>
            <person name="Wang M."/>
            <person name="Lipzen A."/>
            <person name="Daum C."/>
            <person name="Saski C.A."/>
            <person name="Payton A.C."/>
            <person name="Mcbreen J.C."/>
            <person name="Conrad R.E."/>
            <person name="Kollar L.M."/>
            <person name="Olsson S."/>
            <person name="Huttunen S."/>
            <person name="Landis J.B."/>
            <person name="Wickett N.J."/>
            <person name="Johnson M.G."/>
            <person name="Rensing S.A."/>
            <person name="Grimwood J."/>
            <person name="Schmutz J."/>
            <person name="Mcdaniel S.F."/>
        </authorList>
    </citation>
    <scope>NUCLEOTIDE SEQUENCE</scope>
    <source>
        <strain evidence="2">R40</strain>
    </source>
</reference>
<keyword evidence="3" id="KW-1185">Reference proteome</keyword>
<protein>
    <recommendedName>
        <fullName evidence="4">Secreted protein</fullName>
    </recommendedName>
</protein>
<keyword evidence="1" id="KW-0732">Signal</keyword>
<evidence type="ECO:0000313" key="3">
    <source>
        <dbReference type="Proteomes" id="UP000822688"/>
    </source>
</evidence>
<evidence type="ECO:0000313" key="2">
    <source>
        <dbReference type="EMBL" id="KAG0575626.1"/>
    </source>
</evidence>
<feature type="signal peptide" evidence="1">
    <location>
        <begin position="1"/>
        <end position="21"/>
    </location>
</feature>
<dbReference type="Proteomes" id="UP000822688">
    <property type="component" value="Chromosome 5"/>
</dbReference>
<comment type="caution">
    <text evidence="2">The sequence shown here is derived from an EMBL/GenBank/DDBJ whole genome shotgun (WGS) entry which is preliminary data.</text>
</comment>
<dbReference type="EMBL" id="CM026425">
    <property type="protein sequence ID" value="KAG0575626.1"/>
    <property type="molecule type" value="Genomic_DNA"/>
</dbReference>
<evidence type="ECO:0008006" key="4">
    <source>
        <dbReference type="Google" id="ProtNLM"/>
    </source>
</evidence>
<feature type="chain" id="PRO_5035725946" description="Secreted protein" evidence="1">
    <location>
        <begin position="22"/>
        <end position="92"/>
    </location>
</feature>
<dbReference type="AlphaFoldDB" id="A0A8T0HXM9"/>
<gene>
    <name evidence="2" type="ORF">KC19_5G018200</name>
</gene>